<name>A0A0F8ZIP7_9ZZZZ</name>
<sequence>MKTVRKKFKVCSHGCLYEECPICCDEIKETRIEKILEDGVGADITDAIDCIT</sequence>
<dbReference type="AlphaFoldDB" id="A0A0F8ZIP7"/>
<organism evidence="1">
    <name type="scientific">marine sediment metagenome</name>
    <dbReference type="NCBI Taxonomy" id="412755"/>
    <lineage>
        <taxon>unclassified sequences</taxon>
        <taxon>metagenomes</taxon>
        <taxon>ecological metagenomes</taxon>
    </lineage>
</organism>
<evidence type="ECO:0000313" key="1">
    <source>
        <dbReference type="EMBL" id="KKK93692.1"/>
    </source>
</evidence>
<reference evidence="1" key="1">
    <citation type="journal article" date="2015" name="Nature">
        <title>Complex archaea that bridge the gap between prokaryotes and eukaryotes.</title>
        <authorList>
            <person name="Spang A."/>
            <person name="Saw J.H."/>
            <person name="Jorgensen S.L."/>
            <person name="Zaremba-Niedzwiedzka K."/>
            <person name="Martijn J."/>
            <person name="Lind A.E."/>
            <person name="van Eijk R."/>
            <person name="Schleper C."/>
            <person name="Guy L."/>
            <person name="Ettema T.J."/>
        </authorList>
    </citation>
    <scope>NUCLEOTIDE SEQUENCE</scope>
</reference>
<protein>
    <submittedName>
        <fullName evidence="1">Uncharacterized protein</fullName>
    </submittedName>
</protein>
<comment type="caution">
    <text evidence="1">The sequence shown here is derived from an EMBL/GenBank/DDBJ whole genome shotgun (WGS) entry which is preliminary data.</text>
</comment>
<feature type="non-terminal residue" evidence="1">
    <location>
        <position position="52"/>
    </location>
</feature>
<dbReference type="EMBL" id="LAZR01047669">
    <property type="protein sequence ID" value="KKK93692.1"/>
    <property type="molecule type" value="Genomic_DNA"/>
</dbReference>
<gene>
    <name evidence="1" type="ORF">LCGC14_2690370</name>
</gene>
<proteinExistence type="predicted"/>
<accession>A0A0F8ZIP7</accession>